<feature type="domain" description="Transposase IS116/IS110/IS902 C-terminal" evidence="2">
    <location>
        <begin position="134"/>
        <end position="216"/>
    </location>
</feature>
<feature type="domain" description="Transposase IS110-like N-terminal" evidence="1">
    <location>
        <begin position="4"/>
        <end position="67"/>
    </location>
</feature>
<accession>A0A1L3ZHN5</accession>
<sequence length="303" mass="33736">MEPYVKRQKNDAADAEAICEAVRRPTMRFVSVKSEEQQGVLMLHRARELLVRQRTMLINALRAHLAELGIATRLGPMGVKDAVALIEHADHHLIPEIVRRALSPLCDQLRHVHTKIEEMDRQILEWHRSSAISQRLATIPGIGSVTASAIAATITDVSSFHSGRQLAAWIGLVPRHSSSGGKERLGRITRQGDPYIRRLLVIGATAVLRFSRKSKAASTQWATELLERKPGKVAAVALAHHDLIRSKRFGRNQHDELFGGICERQCQFRSRPSTFLDRVPARGVGGGRKQSRTPARFSLRCSG</sequence>
<dbReference type="PANTHER" id="PTHR33055">
    <property type="entry name" value="TRANSPOSASE FOR INSERTION SEQUENCE ELEMENT IS1111A"/>
    <property type="match status" value="1"/>
</dbReference>
<geneLocation type="plasmid" evidence="3">
    <name>unnamed1</name>
</geneLocation>
<dbReference type="GO" id="GO:0004803">
    <property type="term" value="F:transposase activity"/>
    <property type="evidence" value="ECO:0007669"/>
    <property type="project" value="InterPro"/>
</dbReference>
<dbReference type="Proteomes" id="UP000183050">
    <property type="component" value="Plasmid unnamed1"/>
</dbReference>
<organism evidence="3 4">
    <name type="scientific">Rhizobium leguminosarum</name>
    <dbReference type="NCBI Taxonomy" id="384"/>
    <lineage>
        <taxon>Bacteria</taxon>
        <taxon>Pseudomonadati</taxon>
        <taxon>Pseudomonadota</taxon>
        <taxon>Alphaproteobacteria</taxon>
        <taxon>Hyphomicrobiales</taxon>
        <taxon>Rhizobiaceae</taxon>
        <taxon>Rhizobium/Agrobacterium group</taxon>
        <taxon>Rhizobium</taxon>
    </lineage>
</organism>
<dbReference type="AlphaFoldDB" id="A0A1L3ZHN5"/>
<dbReference type="InterPro" id="IPR002525">
    <property type="entry name" value="Transp_IS110-like_N"/>
</dbReference>
<keyword evidence="3" id="KW-0614">Plasmid</keyword>
<evidence type="ECO:0000313" key="4">
    <source>
        <dbReference type="Proteomes" id="UP000183050"/>
    </source>
</evidence>
<dbReference type="Pfam" id="PF01548">
    <property type="entry name" value="DEDD_Tnp_IS110"/>
    <property type="match status" value="1"/>
</dbReference>
<evidence type="ECO:0000259" key="1">
    <source>
        <dbReference type="Pfam" id="PF01548"/>
    </source>
</evidence>
<gene>
    <name evidence="3" type="ORF">BMW22_26370</name>
</gene>
<reference evidence="3 4" key="1">
    <citation type="submission" date="2016-11" db="EMBL/GenBank/DDBJ databases">
        <title>Rhizobium leguminosarum bv. viciae strain Vaf12 isolated from Vavilovia formosa root nodules from Russia, Dagestan.</title>
        <authorList>
            <person name="Kimeklis A."/>
        </authorList>
    </citation>
    <scope>NUCLEOTIDE SEQUENCE [LARGE SCALE GENOMIC DNA]</scope>
    <source>
        <strain evidence="3 4">Vaf-108</strain>
        <plasmid evidence="4">Plasmid unnamed1</plasmid>
    </source>
</reference>
<dbReference type="InterPro" id="IPR003346">
    <property type="entry name" value="Transposase_20"/>
</dbReference>
<name>A0A1L3ZHN5_RHILE</name>
<protein>
    <submittedName>
        <fullName evidence="3">Uncharacterized protein</fullName>
    </submittedName>
</protein>
<dbReference type="EMBL" id="CP018229">
    <property type="protein sequence ID" value="API55137.1"/>
    <property type="molecule type" value="Genomic_DNA"/>
</dbReference>
<dbReference type="NCBIfam" id="NF033542">
    <property type="entry name" value="transpos_IS110"/>
    <property type="match status" value="1"/>
</dbReference>
<evidence type="ECO:0000259" key="2">
    <source>
        <dbReference type="Pfam" id="PF02371"/>
    </source>
</evidence>
<dbReference type="GO" id="GO:0006313">
    <property type="term" value="P:DNA transposition"/>
    <property type="evidence" value="ECO:0007669"/>
    <property type="project" value="InterPro"/>
</dbReference>
<proteinExistence type="predicted"/>
<dbReference type="Pfam" id="PF02371">
    <property type="entry name" value="Transposase_20"/>
    <property type="match status" value="1"/>
</dbReference>
<dbReference type="GO" id="GO:0003677">
    <property type="term" value="F:DNA binding"/>
    <property type="evidence" value="ECO:0007669"/>
    <property type="project" value="InterPro"/>
</dbReference>
<evidence type="ECO:0000313" key="3">
    <source>
        <dbReference type="EMBL" id="API55137.1"/>
    </source>
</evidence>
<dbReference type="InterPro" id="IPR047650">
    <property type="entry name" value="Transpos_IS110"/>
</dbReference>
<dbReference type="PANTHER" id="PTHR33055:SF3">
    <property type="entry name" value="PUTATIVE TRANSPOSASE FOR IS117-RELATED"/>
    <property type="match status" value="1"/>
</dbReference>